<gene>
    <name evidence="1" type="ORF">M8A51_23095</name>
</gene>
<dbReference type="EMBL" id="JAMKFE010000019">
    <property type="protein sequence ID" value="MCM5682425.1"/>
    <property type="molecule type" value="Genomic_DNA"/>
</dbReference>
<keyword evidence="2" id="KW-1185">Reference proteome</keyword>
<dbReference type="RefSeq" id="WP_251780902.1">
    <property type="nucleotide sequence ID" value="NZ_JAMKFE010000019.1"/>
</dbReference>
<evidence type="ECO:0000313" key="1">
    <source>
        <dbReference type="EMBL" id="MCM5682425.1"/>
    </source>
</evidence>
<evidence type="ECO:0000313" key="2">
    <source>
        <dbReference type="Proteomes" id="UP001165541"/>
    </source>
</evidence>
<reference evidence="1" key="1">
    <citation type="submission" date="2022-05" db="EMBL/GenBank/DDBJ databases">
        <title>Schlegelella sp. nov., isolated from mangrove soil.</title>
        <authorList>
            <person name="Liu Y."/>
            <person name="Ge X."/>
            <person name="Liu W."/>
        </authorList>
    </citation>
    <scope>NUCLEOTIDE SEQUENCE</scope>
    <source>
        <strain evidence="1">S2-27</strain>
    </source>
</reference>
<comment type="caution">
    <text evidence="1">The sequence shown here is derived from an EMBL/GenBank/DDBJ whole genome shotgun (WGS) entry which is preliminary data.</text>
</comment>
<sequence>MQEPYSRTLPTVMIPLPPSIEEAEGVIDPLSPTLLPAAFNELAACLRPGLEQMRIDAGVEPQDLHWFLPNTWLARKTLECTAGMTPEQPQWLLPLWQPRGFGLLTGKPKPQGDVECIGREPNAQYLERLATGVEAFREAAHRWRIGMAVILADHDSLAFIHETVTRGEPYSNVTWSRLLVERRAEARFAPEPGSNPWLVSVPVAV</sequence>
<protein>
    <submittedName>
        <fullName evidence="1">Uncharacterized protein</fullName>
    </submittedName>
</protein>
<organism evidence="1 2">
    <name type="scientific">Caldimonas mangrovi</name>
    <dbReference type="NCBI Taxonomy" id="2944811"/>
    <lineage>
        <taxon>Bacteria</taxon>
        <taxon>Pseudomonadati</taxon>
        <taxon>Pseudomonadota</taxon>
        <taxon>Betaproteobacteria</taxon>
        <taxon>Burkholderiales</taxon>
        <taxon>Sphaerotilaceae</taxon>
        <taxon>Caldimonas</taxon>
    </lineage>
</organism>
<accession>A0ABT0YUK1</accession>
<proteinExistence type="predicted"/>
<dbReference type="Proteomes" id="UP001165541">
    <property type="component" value="Unassembled WGS sequence"/>
</dbReference>
<name>A0ABT0YUK1_9BURK</name>